<feature type="transmembrane region" description="Helical" evidence="8">
    <location>
        <begin position="78"/>
        <end position="101"/>
    </location>
</feature>
<keyword evidence="6 7" id="KW-0472">Membrane</keyword>
<reference evidence="9 10" key="1">
    <citation type="journal article" date="2018" name="Nat. Biotechnol.">
        <title>A standardized bacterial taxonomy based on genome phylogeny substantially revises the tree of life.</title>
        <authorList>
            <person name="Parks D.H."/>
            <person name="Chuvochina M."/>
            <person name="Waite D.W."/>
            <person name="Rinke C."/>
            <person name="Skarshewski A."/>
            <person name="Chaumeil P.A."/>
            <person name="Hugenholtz P."/>
        </authorList>
    </citation>
    <scope>NUCLEOTIDE SEQUENCE [LARGE SCALE GENOMIC DNA]</scope>
    <source>
        <strain evidence="9">UBA10227</strain>
    </source>
</reference>
<comment type="caution">
    <text evidence="9">The sequence shown here is derived from an EMBL/GenBank/DDBJ whole genome shotgun (WGS) entry which is preliminary data.</text>
</comment>
<evidence type="ECO:0000256" key="7">
    <source>
        <dbReference type="PIRNR" id="PIRNR016636"/>
    </source>
</evidence>
<evidence type="ECO:0000313" key="10">
    <source>
        <dbReference type="Proteomes" id="UP000263268"/>
    </source>
</evidence>
<evidence type="ECO:0000256" key="4">
    <source>
        <dbReference type="ARBA" id="ARBA00022692"/>
    </source>
</evidence>
<dbReference type="GO" id="GO:0016746">
    <property type="term" value="F:acyltransferase activity"/>
    <property type="evidence" value="ECO:0007669"/>
    <property type="project" value="UniProtKB-KW"/>
</dbReference>
<dbReference type="EMBL" id="DPRK01000054">
    <property type="protein sequence ID" value="HCY80678.1"/>
    <property type="molecule type" value="Genomic_DNA"/>
</dbReference>
<dbReference type="GO" id="GO:0042121">
    <property type="term" value="P:alginic acid biosynthetic process"/>
    <property type="evidence" value="ECO:0007669"/>
    <property type="project" value="InterPro"/>
</dbReference>
<sequence length="476" mass="56020">MLFNTIDFAIFMPIIFLLYWFVFNKNIKIQNLFLLVASYFFYACWDWRFLGLIFLSSLVDYSVRRLLAKTKAKSKRNLLLITSLMVNLGILGFFKYYNFFLESFQEVFLLFGRSLESSTLDILLPVGISFYTFQTLSYTIDVYRERIEPTNNMLSFFAFVSFFPQLVAGPIERASNLLPQFERKRTFDYTKSVDGLRLILLGLFKKMVIADSCALAVNDIFTHYTEYSGSTLFFGAFFFAFQIYGDFSGYSDIAIGSARLLGFDLMQNFNAPYLSRNLGEFWRRWHISLSTWFRDYVYIPLGGNQVSRPKWIRNIFVVFLLSGFWHGANWTFIIWGLIHALFFLPLMFQKTHASFKDVADKGKWFPSFKTTLQIGFTFFIVLLAWVFFRAENITHAFLYLQGMFNFSLFSFPTVSRGLVLFLMVYMVFEWLQRDKKHVLEIDFIASKPIRIAIYYGLAFAIFYFAGDTQPFIYFQF</sequence>
<dbReference type="PANTHER" id="PTHR13285:SF18">
    <property type="entry name" value="PROTEIN-CYSTEINE N-PALMITOYLTRANSFERASE RASP"/>
    <property type="match status" value="1"/>
</dbReference>
<gene>
    <name evidence="9" type="ORF">DHV22_03260</name>
</gene>
<evidence type="ECO:0000256" key="5">
    <source>
        <dbReference type="ARBA" id="ARBA00022989"/>
    </source>
</evidence>
<dbReference type="PIRSF" id="PIRSF500217">
    <property type="entry name" value="AlgI"/>
    <property type="match status" value="1"/>
</dbReference>
<dbReference type="InterPro" id="IPR004299">
    <property type="entry name" value="MBOAT_fam"/>
</dbReference>
<evidence type="ECO:0000313" key="9">
    <source>
        <dbReference type="EMBL" id="HCY80678.1"/>
    </source>
</evidence>
<feature type="transmembrane region" description="Helical" evidence="8">
    <location>
        <begin position="449"/>
        <end position="466"/>
    </location>
</feature>
<feature type="transmembrane region" description="Helical" evidence="8">
    <location>
        <begin position="6"/>
        <end position="23"/>
    </location>
</feature>
<keyword evidence="4 8" id="KW-0812">Transmembrane</keyword>
<dbReference type="PIRSF" id="PIRSF016636">
    <property type="entry name" value="AlgI_DltB"/>
    <property type="match status" value="1"/>
</dbReference>
<dbReference type="GO" id="GO:0005886">
    <property type="term" value="C:plasma membrane"/>
    <property type="evidence" value="ECO:0007669"/>
    <property type="project" value="UniProtKB-SubCell"/>
</dbReference>
<protein>
    <submittedName>
        <fullName evidence="9">Membrane-bound O-acyltransferase family protein</fullName>
    </submittedName>
</protein>
<organism evidence="9 10">
    <name type="scientific">Xanthomarina gelatinilytica</name>
    <dbReference type="NCBI Taxonomy" id="1137281"/>
    <lineage>
        <taxon>Bacteria</taxon>
        <taxon>Pseudomonadati</taxon>
        <taxon>Bacteroidota</taxon>
        <taxon>Flavobacteriia</taxon>
        <taxon>Flavobacteriales</taxon>
        <taxon>Flavobacteriaceae</taxon>
        <taxon>Xanthomarina</taxon>
    </lineage>
</organism>
<dbReference type="InterPro" id="IPR051085">
    <property type="entry name" value="MB_O-acyltransferase"/>
</dbReference>
<evidence type="ECO:0000256" key="2">
    <source>
        <dbReference type="ARBA" id="ARBA00010323"/>
    </source>
</evidence>
<dbReference type="Proteomes" id="UP000263268">
    <property type="component" value="Unassembled WGS sequence"/>
</dbReference>
<proteinExistence type="inferred from homology"/>
<comment type="similarity">
    <text evidence="2 7">Belongs to the membrane-bound acyltransferase family.</text>
</comment>
<evidence type="ECO:0000256" key="3">
    <source>
        <dbReference type="ARBA" id="ARBA00022475"/>
    </source>
</evidence>
<feature type="transmembrane region" description="Helical" evidence="8">
    <location>
        <begin position="32"/>
        <end position="58"/>
    </location>
</feature>
<accession>A0A3D6BNV7</accession>
<dbReference type="PANTHER" id="PTHR13285">
    <property type="entry name" value="ACYLTRANSFERASE"/>
    <property type="match status" value="1"/>
</dbReference>
<feature type="transmembrane region" description="Helical" evidence="8">
    <location>
        <begin position="370"/>
        <end position="388"/>
    </location>
</feature>
<comment type="subcellular location">
    <subcellularLocation>
        <location evidence="1">Cell membrane</location>
        <topology evidence="1">Multi-pass membrane protein</topology>
    </subcellularLocation>
</comment>
<evidence type="ECO:0000256" key="6">
    <source>
        <dbReference type="ARBA" id="ARBA00023136"/>
    </source>
</evidence>
<dbReference type="InterPro" id="IPR024194">
    <property type="entry name" value="Ac/AlaTfrase_AlgI/DltB"/>
</dbReference>
<keyword evidence="7 9" id="KW-0012">Acyltransferase</keyword>
<keyword evidence="3 7" id="KW-1003">Cell membrane</keyword>
<evidence type="ECO:0000256" key="8">
    <source>
        <dbReference type="SAM" id="Phobius"/>
    </source>
</evidence>
<dbReference type="InterPro" id="IPR028362">
    <property type="entry name" value="AlgI"/>
</dbReference>
<keyword evidence="5 8" id="KW-1133">Transmembrane helix</keyword>
<dbReference type="Pfam" id="PF03062">
    <property type="entry name" value="MBOAT"/>
    <property type="match status" value="1"/>
</dbReference>
<feature type="transmembrane region" description="Helical" evidence="8">
    <location>
        <begin position="408"/>
        <end position="428"/>
    </location>
</feature>
<dbReference type="AlphaFoldDB" id="A0A3D6BNV7"/>
<name>A0A3D6BNV7_9FLAO</name>
<keyword evidence="7 9" id="KW-0808">Transferase</keyword>
<feature type="transmembrane region" description="Helical" evidence="8">
    <location>
        <begin position="332"/>
        <end position="349"/>
    </location>
</feature>
<evidence type="ECO:0000256" key="1">
    <source>
        <dbReference type="ARBA" id="ARBA00004651"/>
    </source>
</evidence>